<evidence type="ECO:0000313" key="2">
    <source>
        <dbReference type="Proteomes" id="UP000789595"/>
    </source>
</evidence>
<dbReference type="EMBL" id="CAKKNE010000001">
    <property type="protein sequence ID" value="CAH0364711.1"/>
    <property type="molecule type" value="Genomic_DNA"/>
</dbReference>
<name>A0A8J2SBW2_9STRA</name>
<reference evidence="1" key="1">
    <citation type="submission" date="2021-11" db="EMBL/GenBank/DDBJ databases">
        <authorList>
            <consortium name="Genoscope - CEA"/>
            <person name="William W."/>
        </authorList>
    </citation>
    <scope>NUCLEOTIDE SEQUENCE</scope>
</reference>
<organism evidence="1 2">
    <name type="scientific">Pelagomonas calceolata</name>
    <dbReference type="NCBI Taxonomy" id="35677"/>
    <lineage>
        <taxon>Eukaryota</taxon>
        <taxon>Sar</taxon>
        <taxon>Stramenopiles</taxon>
        <taxon>Ochrophyta</taxon>
        <taxon>Pelagophyceae</taxon>
        <taxon>Pelagomonadales</taxon>
        <taxon>Pelagomonadaceae</taxon>
        <taxon>Pelagomonas</taxon>
    </lineage>
</organism>
<protein>
    <submittedName>
        <fullName evidence="1">Uncharacterized protein</fullName>
    </submittedName>
</protein>
<comment type="caution">
    <text evidence="1">The sequence shown here is derived from an EMBL/GenBank/DDBJ whole genome shotgun (WGS) entry which is preliminary data.</text>
</comment>
<gene>
    <name evidence="1" type="ORF">PECAL_1P10890</name>
</gene>
<evidence type="ECO:0000313" key="1">
    <source>
        <dbReference type="EMBL" id="CAH0364711.1"/>
    </source>
</evidence>
<sequence length="207" mass="23627">MRERQRPAHGTYGALRHLLEQRVVFVVRREGPFPRAVLRRERVVDGGLERREIQGRRQRVVADLQDHAVPRRVRRVLRVDRRGQRHERSGYRELFGHGARDRRDSGGLQWVALRHENGLPLGYPRPQRRGDASCHLGRVALVPSAGASLDYYRCEVFELRECGRACQQAAADLHGTSSSQCRRVVTARRQSAEAVLVQARLLSFAAS</sequence>
<accession>A0A8J2SBW2</accession>
<dbReference type="AlphaFoldDB" id="A0A8J2SBW2"/>
<dbReference type="Proteomes" id="UP000789595">
    <property type="component" value="Unassembled WGS sequence"/>
</dbReference>
<keyword evidence="2" id="KW-1185">Reference proteome</keyword>
<proteinExistence type="predicted"/>